<feature type="signal peptide" evidence="6">
    <location>
        <begin position="1"/>
        <end position="24"/>
    </location>
</feature>
<dbReference type="PANTHER" id="PTHR45631">
    <property type="entry name" value="OS07G0107800 PROTEIN-RELATED"/>
    <property type="match status" value="1"/>
</dbReference>
<keyword evidence="4" id="KW-1133">Transmembrane helix</keyword>
<keyword evidence="5" id="KW-0472">Membrane</keyword>
<keyword evidence="9" id="KW-1185">Reference proteome</keyword>
<proteinExistence type="predicted"/>
<dbReference type="OrthoDB" id="2143199at2759"/>
<dbReference type="GO" id="GO:0016020">
    <property type="term" value="C:membrane"/>
    <property type="evidence" value="ECO:0007669"/>
    <property type="project" value="UniProtKB-SubCell"/>
</dbReference>
<keyword evidence="3 6" id="KW-0732">Signal</keyword>
<name>A0A8T0CTZ4_CORYI</name>
<protein>
    <recommendedName>
        <fullName evidence="7">Malectin-like domain-containing protein</fullName>
    </recommendedName>
</protein>
<dbReference type="Gramene" id="rna-gnl|WGS:JABURB|Cocit.L5716.1">
    <property type="protein sequence ID" value="cds-KAF7850232.1"/>
    <property type="gene ID" value="gene-BT93_L5716"/>
</dbReference>
<evidence type="ECO:0000256" key="3">
    <source>
        <dbReference type="ARBA" id="ARBA00022729"/>
    </source>
</evidence>
<feature type="chain" id="PRO_5035828517" description="Malectin-like domain-containing protein" evidence="6">
    <location>
        <begin position="25"/>
        <end position="411"/>
    </location>
</feature>
<gene>
    <name evidence="8" type="ORF">BT93_L5716</name>
</gene>
<dbReference type="Proteomes" id="UP000806378">
    <property type="component" value="Unassembled WGS sequence"/>
</dbReference>
<evidence type="ECO:0000313" key="9">
    <source>
        <dbReference type="Proteomes" id="UP000806378"/>
    </source>
</evidence>
<dbReference type="InterPro" id="IPR024788">
    <property type="entry name" value="Malectin-like_Carb-bd_dom"/>
</dbReference>
<dbReference type="AlphaFoldDB" id="A0A8T0CTZ4"/>
<organism evidence="8 9">
    <name type="scientific">Corymbia citriodora subsp. variegata</name>
    <dbReference type="NCBI Taxonomy" id="360336"/>
    <lineage>
        <taxon>Eukaryota</taxon>
        <taxon>Viridiplantae</taxon>
        <taxon>Streptophyta</taxon>
        <taxon>Embryophyta</taxon>
        <taxon>Tracheophyta</taxon>
        <taxon>Spermatophyta</taxon>
        <taxon>Magnoliopsida</taxon>
        <taxon>eudicotyledons</taxon>
        <taxon>Gunneridae</taxon>
        <taxon>Pentapetalae</taxon>
        <taxon>rosids</taxon>
        <taxon>malvids</taxon>
        <taxon>Myrtales</taxon>
        <taxon>Myrtaceae</taxon>
        <taxon>Myrtoideae</taxon>
        <taxon>Eucalypteae</taxon>
        <taxon>Corymbia</taxon>
    </lineage>
</organism>
<dbReference type="Pfam" id="PF12819">
    <property type="entry name" value="Malectin_like"/>
    <property type="match status" value="1"/>
</dbReference>
<dbReference type="EMBL" id="MU089632">
    <property type="protein sequence ID" value="KAF7850232.1"/>
    <property type="molecule type" value="Genomic_DNA"/>
</dbReference>
<evidence type="ECO:0000259" key="7">
    <source>
        <dbReference type="Pfam" id="PF12819"/>
    </source>
</evidence>
<keyword evidence="2" id="KW-0812">Transmembrane</keyword>
<comment type="caution">
    <text evidence="8">The sequence shown here is derived from an EMBL/GenBank/DDBJ whole genome shotgun (WGS) entry which is preliminary data.</text>
</comment>
<evidence type="ECO:0000256" key="6">
    <source>
        <dbReference type="SAM" id="SignalP"/>
    </source>
</evidence>
<evidence type="ECO:0000256" key="5">
    <source>
        <dbReference type="ARBA" id="ARBA00023136"/>
    </source>
</evidence>
<reference evidence="8" key="1">
    <citation type="submission" date="2020-05" db="EMBL/GenBank/DDBJ databases">
        <title>WGS assembly of Corymbia citriodora subspecies variegata.</title>
        <authorList>
            <person name="Barry K."/>
            <person name="Hundley H."/>
            <person name="Shu S."/>
            <person name="Jenkins J."/>
            <person name="Grimwood J."/>
            <person name="Baten A."/>
        </authorList>
    </citation>
    <scope>NUCLEOTIDE SEQUENCE</scope>
    <source>
        <strain evidence="8">CV2-018</strain>
    </source>
</reference>
<sequence length="411" mass="44264">MSINALNLLYAVSTLFLSITPISAVFISINCGATGTLTENSIQWVDDHAYIKTGQPQEAYAPPSEVLGTLRAFPTGKKNCYTVNVDGGSKILVRASFYYGDYDSLSSPPTFDLLLDGNHWATVNTSATEAVYGLSYEAIYTVQSNVTSVCVAQTLPNQLPFINSLEVRSLLSSMYSHVDSSRVLLLATRAAATANNTPIRNPDDVYDRIWNPALGSLSLHFGLNVSSNDAASVAVKVEDNPPEAIFHNAVTTTIPTAGPLRASIMLDSSSLCLTEAPIYMTAYFSEIARLGSNQKRSFQMYVNNHPVSSPIIPPYGSAAEFYLANTTASSNTNFTLKPTADSTLFPLMNAYEIYTISDPLAGGTNTKDGTWRDYQRYKADSVYCSSGPGTCVYHQHTLGNGSVAAPTPALV</sequence>
<evidence type="ECO:0000313" key="8">
    <source>
        <dbReference type="EMBL" id="KAF7850232.1"/>
    </source>
</evidence>
<dbReference type="PANTHER" id="PTHR45631:SF44">
    <property type="entry name" value="CARBOHYDRATE-BINDING PROTEIN OF THE ER PROTEIN"/>
    <property type="match status" value="1"/>
</dbReference>
<evidence type="ECO:0000256" key="2">
    <source>
        <dbReference type="ARBA" id="ARBA00022692"/>
    </source>
</evidence>
<accession>A0A8T0CTZ4</accession>
<comment type="subcellular location">
    <subcellularLocation>
        <location evidence="1">Membrane</location>
        <topology evidence="1">Single-pass membrane protein</topology>
    </subcellularLocation>
</comment>
<evidence type="ECO:0000256" key="4">
    <source>
        <dbReference type="ARBA" id="ARBA00022989"/>
    </source>
</evidence>
<feature type="domain" description="Malectin-like" evidence="7">
    <location>
        <begin position="29"/>
        <end position="356"/>
    </location>
</feature>
<evidence type="ECO:0000256" key="1">
    <source>
        <dbReference type="ARBA" id="ARBA00004167"/>
    </source>
</evidence>